<feature type="region of interest" description="Disordered" evidence="6">
    <location>
        <begin position="212"/>
        <end position="410"/>
    </location>
</feature>
<comment type="caution">
    <text evidence="8">The sequence shown here is derived from an EMBL/GenBank/DDBJ whole genome shotgun (WGS) entry which is preliminary data.</text>
</comment>
<feature type="compositionally biased region" description="Basic and acidic residues" evidence="6">
    <location>
        <begin position="301"/>
        <end position="312"/>
    </location>
</feature>
<dbReference type="GO" id="GO:0031490">
    <property type="term" value="F:chromatin DNA binding"/>
    <property type="evidence" value="ECO:0007669"/>
    <property type="project" value="TreeGrafter"/>
</dbReference>
<proteinExistence type="predicted"/>
<gene>
    <name evidence="8" type="ORF">AYO20_00801</name>
</gene>
<evidence type="ECO:0000256" key="4">
    <source>
        <dbReference type="ARBA" id="ARBA00039775"/>
    </source>
</evidence>
<feature type="compositionally biased region" description="Low complexity" evidence="6">
    <location>
        <begin position="21"/>
        <end position="37"/>
    </location>
</feature>
<protein>
    <recommendedName>
        <fullName evidence="4">DNA polymerase epsilon subunit D</fullName>
    </recommendedName>
    <alternativeName>
        <fullName evidence="5">DNA polymerase II subunit D</fullName>
    </alternativeName>
</protein>
<dbReference type="RefSeq" id="XP_022504901.1">
    <property type="nucleotide sequence ID" value="XM_022639110.1"/>
</dbReference>
<dbReference type="OrthoDB" id="1707486at2759"/>
<evidence type="ECO:0000256" key="2">
    <source>
        <dbReference type="ARBA" id="ARBA00022705"/>
    </source>
</evidence>
<dbReference type="GO" id="GO:0008623">
    <property type="term" value="C:CHRAC"/>
    <property type="evidence" value="ECO:0007669"/>
    <property type="project" value="TreeGrafter"/>
</dbReference>
<dbReference type="GO" id="GO:0031507">
    <property type="term" value="P:heterochromatin formation"/>
    <property type="evidence" value="ECO:0007669"/>
    <property type="project" value="TreeGrafter"/>
</dbReference>
<comment type="subcellular location">
    <subcellularLocation>
        <location evidence="1">Nucleus</location>
    </subcellularLocation>
</comment>
<dbReference type="PANTHER" id="PTHR46172:SF1">
    <property type="entry name" value="DNA POLYMERASE EPSILON SUBUNIT 3"/>
    <property type="match status" value="1"/>
</dbReference>
<dbReference type="GO" id="GO:0006974">
    <property type="term" value="P:DNA damage response"/>
    <property type="evidence" value="ECO:0007669"/>
    <property type="project" value="TreeGrafter"/>
</dbReference>
<dbReference type="GO" id="GO:0046982">
    <property type="term" value="F:protein heterodimerization activity"/>
    <property type="evidence" value="ECO:0007669"/>
    <property type="project" value="InterPro"/>
</dbReference>
<dbReference type="Proteomes" id="UP000185904">
    <property type="component" value="Unassembled WGS sequence"/>
</dbReference>
<keyword evidence="9" id="KW-1185">Reference proteome</keyword>
<evidence type="ECO:0000313" key="8">
    <source>
        <dbReference type="EMBL" id="OAL39889.1"/>
    </source>
</evidence>
<dbReference type="EMBL" id="LVCJ01000003">
    <property type="protein sequence ID" value="OAL39889.1"/>
    <property type="molecule type" value="Genomic_DNA"/>
</dbReference>
<dbReference type="InterPro" id="IPR051377">
    <property type="entry name" value="DNA_Pol-Epsilon_Subunit"/>
</dbReference>
<dbReference type="AlphaFoldDB" id="A0A178DCJ0"/>
<name>A0A178DCJ0_9EURO</name>
<evidence type="ECO:0000256" key="6">
    <source>
        <dbReference type="SAM" id="MobiDB-lite"/>
    </source>
</evidence>
<feature type="region of interest" description="Disordered" evidence="6">
    <location>
        <begin position="1"/>
        <end position="54"/>
    </location>
</feature>
<dbReference type="InterPro" id="IPR009072">
    <property type="entry name" value="Histone-fold"/>
</dbReference>
<dbReference type="GeneID" id="34584227"/>
<feature type="compositionally biased region" description="Acidic residues" evidence="6">
    <location>
        <begin position="318"/>
        <end position="370"/>
    </location>
</feature>
<evidence type="ECO:0000256" key="5">
    <source>
        <dbReference type="ARBA" id="ARBA00042096"/>
    </source>
</evidence>
<evidence type="ECO:0000256" key="3">
    <source>
        <dbReference type="ARBA" id="ARBA00023242"/>
    </source>
</evidence>
<dbReference type="GO" id="GO:0006272">
    <property type="term" value="P:leading strand elongation"/>
    <property type="evidence" value="ECO:0007669"/>
    <property type="project" value="TreeGrafter"/>
</dbReference>
<dbReference type="Gene3D" id="1.10.20.10">
    <property type="entry name" value="Histone, subunit A"/>
    <property type="match status" value="1"/>
</dbReference>
<dbReference type="GO" id="GO:0008622">
    <property type="term" value="C:epsilon DNA polymerase complex"/>
    <property type="evidence" value="ECO:0007669"/>
    <property type="project" value="TreeGrafter"/>
</dbReference>
<dbReference type="CDD" id="cd22928">
    <property type="entry name" value="HFD_POLE3_DPB4"/>
    <property type="match status" value="1"/>
</dbReference>
<dbReference type="SUPFAM" id="SSF47113">
    <property type="entry name" value="Histone-fold"/>
    <property type="match status" value="1"/>
</dbReference>
<sequence>MPPRKSGASTVSATEANGDVSTLSTATHATASSSTQHAHPRSSRQSGGKQDDGVSIDVGALLTSRISRWRRKRIALDQSNPQSSSGVVHGELQAILADRLLMQDLLLPRSLVSRLSRGVLPPNTSLQKDALLALTRSATVFISYLAHHANEQSQLRHKKTLGVQDVMAALKEIEFANVMDLGAVGKDGRTGGRLERQVEVYEEIIGKKRRGYREKVKARESGGGAADGDEDAEDRGEPSNKKIRRTSAEEEDEEERMLEQQLNGTVSDEVAPAAAEKAKAKRKNRDSQSISVVVRNGKGKGKPDSTTREDGGHGNQGGDEDVEEADDDEHEEDEEEEDDDDEDDDQEEEDEDEEQDDEDEEQDDEDDDETGAQHGDGNDDDDIEIDDSRQANGRLLPDGNVEIGSDDESD</sequence>
<keyword evidence="3" id="KW-0539">Nucleus</keyword>
<evidence type="ECO:0000259" key="7">
    <source>
        <dbReference type="Pfam" id="PF00808"/>
    </source>
</evidence>
<dbReference type="InterPro" id="IPR003958">
    <property type="entry name" value="CBFA_NFYB_domain"/>
</dbReference>
<dbReference type="Pfam" id="PF00808">
    <property type="entry name" value="CBFD_NFYB_HMF"/>
    <property type="match status" value="1"/>
</dbReference>
<accession>A0A178DCJ0</accession>
<organism evidence="8 9">
    <name type="scientific">Fonsecaea nubica</name>
    <dbReference type="NCBI Taxonomy" id="856822"/>
    <lineage>
        <taxon>Eukaryota</taxon>
        <taxon>Fungi</taxon>
        <taxon>Dikarya</taxon>
        <taxon>Ascomycota</taxon>
        <taxon>Pezizomycotina</taxon>
        <taxon>Eurotiomycetes</taxon>
        <taxon>Chaetothyriomycetidae</taxon>
        <taxon>Chaetothyriales</taxon>
        <taxon>Herpotrichiellaceae</taxon>
        <taxon>Fonsecaea</taxon>
    </lineage>
</organism>
<feature type="domain" description="Transcription factor CBF/NF-Y/archaeal histone" evidence="7">
    <location>
        <begin position="107"/>
        <end position="170"/>
    </location>
</feature>
<evidence type="ECO:0000313" key="9">
    <source>
        <dbReference type="Proteomes" id="UP000185904"/>
    </source>
</evidence>
<dbReference type="PANTHER" id="PTHR46172">
    <property type="entry name" value="DNA POLYMERASE EPSILON SUBUNIT 3"/>
    <property type="match status" value="1"/>
</dbReference>
<evidence type="ECO:0000256" key="1">
    <source>
        <dbReference type="ARBA" id="ARBA00004123"/>
    </source>
</evidence>
<reference evidence="8 9" key="1">
    <citation type="submission" date="2016-03" db="EMBL/GenBank/DDBJ databases">
        <title>The draft genome sequence of Fonsecaea nubica causative agent of cutaneous subcutaneous infection in human host.</title>
        <authorList>
            <person name="Costa F."/>
            <person name="Sybren D.H."/>
            <person name="Raittz R.T."/>
            <person name="Weiss V.A."/>
            <person name="Leao A.C."/>
            <person name="Gomes R."/>
            <person name="De Souza E.M."/>
            <person name="Pedrosa F.O."/>
            <person name="Steffens M.B."/>
            <person name="Bombassaro A."/>
            <person name="Tadra-Sfeir M.Z."/>
            <person name="Moreno L.F."/>
            <person name="Najafzadeh M.J."/>
            <person name="Felipe M.S."/>
            <person name="Teixeira M."/>
            <person name="Sun J."/>
            <person name="Xi L."/>
            <person name="Castro M.A."/>
            <person name="Vicente V.A."/>
        </authorList>
    </citation>
    <scope>NUCLEOTIDE SEQUENCE [LARGE SCALE GENOMIC DNA]</scope>
    <source>
        <strain evidence="8 9">CBS 269.64</strain>
    </source>
</reference>
<keyword evidence="2" id="KW-0235">DNA replication</keyword>